<proteinExistence type="predicted"/>
<dbReference type="RefSeq" id="WP_284231288.1">
    <property type="nucleotide sequence ID" value="NZ_BSUL01000001.1"/>
</dbReference>
<dbReference type="InterPro" id="IPR006175">
    <property type="entry name" value="YjgF/YER057c/UK114"/>
</dbReference>
<dbReference type="InterPro" id="IPR035959">
    <property type="entry name" value="RutC-like_sf"/>
</dbReference>
<comment type="caution">
    <text evidence="1">The sequence shown here is derived from an EMBL/GenBank/DDBJ whole genome shotgun (WGS) entry which is preliminary data.</text>
</comment>
<dbReference type="EMBL" id="BSUL01000001">
    <property type="protein sequence ID" value="GMA28075.1"/>
    <property type="molecule type" value="Genomic_DNA"/>
</dbReference>
<name>A0AA37UE38_9MICO</name>
<evidence type="ECO:0000313" key="2">
    <source>
        <dbReference type="Proteomes" id="UP001157160"/>
    </source>
</evidence>
<protein>
    <submittedName>
        <fullName evidence="1">Reactive intermediate/imine deaminase</fullName>
    </submittedName>
</protein>
<keyword evidence="2" id="KW-1185">Reference proteome</keyword>
<dbReference type="SUPFAM" id="SSF55298">
    <property type="entry name" value="YjgF-like"/>
    <property type="match status" value="1"/>
</dbReference>
<gene>
    <name evidence="1" type="ORF">GCM10025874_13280</name>
</gene>
<dbReference type="Pfam" id="PF01042">
    <property type="entry name" value="Ribonuc_L-PSP"/>
    <property type="match status" value="1"/>
</dbReference>
<dbReference type="AlphaFoldDB" id="A0AA37UE38"/>
<organism evidence="1 2">
    <name type="scientific">Arenivirga flava</name>
    <dbReference type="NCBI Taxonomy" id="1930060"/>
    <lineage>
        <taxon>Bacteria</taxon>
        <taxon>Bacillati</taxon>
        <taxon>Actinomycetota</taxon>
        <taxon>Actinomycetes</taxon>
        <taxon>Micrococcales</taxon>
        <taxon>Microbacteriaceae</taxon>
        <taxon>Arenivirga</taxon>
    </lineage>
</organism>
<reference evidence="1 2" key="1">
    <citation type="journal article" date="2014" name="Int. J. Syst. Evol. Microbiol.">
        <title>Complete genome sequence of Corynebacterium casei LMG S-19264T (=DSM 44701T), isolated from a smear-ripened cheese.</title>
        <authorList>
            <consortium name="US DOE Joint Genome Institute (JGI-PGF)"/>
            <person name="Walter F."/>
            <person name="Albersmeier A."/>
            <person name="Kalinowski J."/>
            <person name="Ruckert C."/>
        </authorList>
    </citation>
    <scope>NUCLEOTIDE SEQUENCE [LARGE SCALE GENOMIC DNA]</scope>
    <source>
        <strain evidence="1 2">NBRC 112289</strain>
    </source>
</reference>
<dbReference type="Proteomes" id="UP001157160">
    <property type="component" value="Unassembled WGS sequence"/>
</dbReference>
<dbReference type="Gene3D" id="3.30.1330.40">
    <property type="entry name" value="RutC-like"/>
    <property type="match status" value="1"/>
</dbReference>
<accession>A0AA37UE38</accession>
<evidence type="ECO:0000313" key="1">
    <source>
        <dbReference type="EMBL" id="GMA28075.1"/>
    </source>
</evidence>
<sequence>MTEHIVTGALPGPFGPYSHVVVDSGLAYTAGFGPHTPEGIPVTPSRQAHAAFDNLEAALASAGCGLVDVLRLTVIVDDLEVMLPAVDAELASRRSAPHPVRTVLQAQLPGGVPVVLDAVARVPQH</sequence>